<protein>
    <submittedName>
        <fullName evidence="1">Uncharacterized protein</fullName>
    </submittedName>
</protein>
<dbReference type="PATRIC" id="fig|28229.4.peg.1163"/>
<organism evidence="1 2">
    <name type="scientific">Colwellia psychrerythraea</name>
    <name type="common">Vibrio psychroerythus</name>
    <dbReference type="NCBI Taxonomy" id="28229"/>
    <lineage>
        <taxon>Bacteria</taxon>
        <taxon>Pseudomonadati</taxon>
        <taxon>Pseudomonadota</taxon>
        <taxon>Gammaproteobacteria</taxon>
        <taxon>Alteromonadales</taxon>
        <taxon>Colwelliaceae</taxon>
        <taxon>Colwellia</taxon>
    </lineage>
</organism>
<dbReference type="AlphaFoldDB" id="A0A099KSD2"/>
<evidence type="ECO:0000313" key="2">
    <source>
        <dbReference type="Proteomes" id="UP000029843"/>
    </source>
</evidence>
<gene>
    <name evidence="1" type="ORF">ND2E_2137</name>
</gene>
<dbReference type="OrthoDB" id="8605335at2"/>
<accession>A0A099KSD2</accession>
<comment type="caution">
    <text evidence="1">The sequence shown here is derived from an EMBL/GenBank/DDBJ whole genome shotgun (WGS) entry which is preliminary data.</text>
</comment>
<reference evidence="1 2" key="1">
    <citation type="submission" date="2014-08" db="EMBL/GenBank/DDBJ databases">
        <title>Genomic and Phenotypic Diversity of Colwellia psychrerythraea strains from Disparate Marine Basins.</title>
        <authorList>
            <person name="Techtmann S.M."/>
            <person name="Stelling S.C."/>
            <person name="Utturkar S.M."/>
            <person name="Alshibli N."/>
            <person name="Harris A."/>
            <person name="Brown S.D."/>
            <person name="Hazen T.C."/>
        </authorList>
    </citation>
    <scope>NUCLEOTIDE SEQUENCE [LARGE SCALE GENOMIC DNA]</scope>
    <source>
        <strain evidence="1 2">ND2E</strain>
    </source>
</reference>
<dbReference type="EMBL" id="JQED01000008">
    <property type="protein sequence ID" value="KGJ93644.1"/>
    <property type="molecule type" value="Genomic_DNA"/>
</dbReference>
<evidence type="ECO:0000313" key="1">
    <source>
        <dbReference type="EMBL" id="KGJ93644.1"/>
    </source>
</evidence>
<name>A0A099KSD2_COLPS</name>
<dbReference type="Proteomes" id="UP000029843">
    <property type="component" value="Unassembled WGS sequence"/>
</dbReference>
<dbReference type="RefSeq" id="WP_033092935.1">
    <property type="nucleotide sequence ID" value="NZ_JQED01000008.1"/>
</dbReference>
<sequence length="112" mass="12538">MNNLCTYIAATKGAVNAVSVESTQSFDKSYKDQDIVVSCIESVFQFSNGVVIKYLSESDLTDVNEQTCPECWISYEVISESSDSNISPKRKTFINQCQEDFWLKVNSNLVNG</sequence>
<proteinExistence type="predicted"/>